<gene>
    <name evidence="3" type="primary">GIP</name>
    <name evidence="3" type="ORF">AK812_SmicGene38765</name>
</gene>
<proteinExistence type="predicted"/>
<sequence>MRQSGDAGDHHHRGKEQADFDPADGRGSSFEEVPEEPEGLVFATDDEWMIDENKMELIRVHKKMRQTKYAPKDGQTPIPLEFLDVKRTTTMEFSKEKIVTQEDDWRRLHLRFLKMTRIFMSTLLRNLANLSLRRRIALPLPGHEVSRASPQYKRMLEKLNDEVELYKLHVKHYHMSPAQFRRRTSMLGLPGEIYDKYDKIFRTCRVCSTSVPTPMRATVAGLRASSFGDLIFVDHEEIKFGSKAYLALVIIDGATNLLWATALTSLEAPETLNAFRQWNEENNCIPKGIVGDQAFFTDQFMSYYKFHGITPYPCGPRTPWPNRAETAVRLFKRTWSIMAKALADEGFAEKVTVRQAVKKVAWARNCQLTVSGYSPLEIATGRRPPDLFDVETCSPEQLSVDPSSEDRTTLELQRIALRAHQEARQAIDLRKDLARRVMPSDGPYQKGDRVFVWHKDESKKKSEGVWVRGVVVSQEGAMVLVEVHRAVLRVNQSKVRRDHDPWHDVAVPLKSGDDSRRSSSEEALDHIGDKILKDAGKDVVFSTCYEHEICYHTLTSGKSDFVEISPHLTGLTACVCHSGNTASSPILFGDWNSKTLQSSIADAWKVILTGEPDHIVIHPVVPADWPKKAARAFWHFCAEVCRWQDDRECFVTVIHPSRTGFFSSQCSRSLKWRPNLSLVTFRNQGEQLHGELSFLTNLSEGSLDRLESLTEGYDSKDLFDPRFAVLLSHCVSRHQHSDSRQGFLFEDIFEDFEDGALCSLCLRSERNAEALSVLPSSEEYSLLSNNSKGKLPRSLHFVAPQRFVTSSLVQTLSYIDKLLPGTELEVHTTTSSDAVTLRPMMKNVRVLTLPYLEFEYCNVYRGTFGKTLPVIHRHPDAVVILWNPGDHDHVFFVTIAQLLPCLQDMKADHWCMIVFWNEAKGSAARRGPDVGLAFTDQPALVPELPQPPANDEDGNYPGYDDPHADMLVDDEDMPPQSQQPEPDLDDDPIEFGSGGHPPPAPPGGGAFVPVPDGDDEDLDMPFDPGNDDGGHPPGGTQSTYAVASTSNTDCSSAYTAASAVSTTAEFERERLNLLIVLLPGQSAGKKDPQGDFPIAEEPASSSSGPAVPGLPVTEGEFPIQQTPLPEPTQEPPVPDDDGDSDDTDATVDYRKDGLLALAAGDHDVLIRLPSDFTVDPSFVPLDGDGFASWLTKQDKVKAGTVTPAMQQKYAKEIRAAKLEEFKSYLDNDASRLTDRRKLGRDVNFLTGRWVLTVKVDKNGFFSKFKARWVCRGFQDKFAWDQQTDSPTATRYGFRLVAQCAANHYWDLFHLDLKTAFLQGEHYNLSSRSVVVQLPPDIGLPPWMVGLCLRPVYGLNDAPRRWWNRLDKFLRSVGLEPTRADRCTYVAYDGIEGKKDKSYLSSGSFSLEKEPEPETPSAAADSSEPTGGSPSGEEPVRRVQQKAMPKKKAKAKASTDAESATGGSPSGEVPVVDEAALRRLIREDELREAAARRPTTSEGTARYAYEAGDTVHGRVDATRLQQEEELRDIIQKARHNPWHFFHRGLLHRKDQSGNKMYAPYGDALVKTTPLNSLPTDMRKLLGSEYNWTSWLCHPLSGCGAHFFLKGFELGKMQGNMLLELSYKAKAYTDGYRSPFDQGQGNDPSTILSDLQHAEHREFAPLYADIGFKNPEDSDPRAKKPKSDDPDYAIRADFSTVVSAVSQAYGPDFFSYVQKHWENLDIRRLYKINTPEGYTLYDSSLRERWNASLVLAAIDKQFKSMGVGSFTSTFRKKAHSDLISYEALRAKRAREVDELYTRPFEDLVVEEFISNLPGPTIEEVDVPMEQAGGSADAAPADSTFEEMAGVEEAKPEPDSATPMDVDDAPMDTDAPGGSSSGEVPAAKEEEPEKTLFPPVQHPDDPNGGDGQQRTDEREERLPATGFL</sequence>
<dbReference type="InterPro" id="IPR036397">
    <property type="entry name" value="RNaseH_sf"/>
</dbReference>
<dbReference type="InterPro" id="IPR012337">
    <property type="entry name" value="RNaseH-like_sf"/>
</dbReference>
<feature type="compositionally biased region" description="Basic and acidic residues" evidence="1">
    <location>
        <begin position="1906"/>
        <end position="1915"/>
    </location>
</feature>
<evidence type="ECO:0000313" key="3">
    <source>
        <dbReference type="EMBL" id="OLP80777.1"/>
    </source>
</evidence>
<feature type="compositionally biased region" description="Acidic residues" evidence="1">
    <location>
        <begin position="1133"/>
        <end position="1145"/>
    </location>
</feature>
<organism evidence="3 4">
    <name type="scientific">Symbiodinium microadriaticum</name>
    <name type="common">Dinoflagellate</name>
    <name type="synonym">Zooxanthella microadriatica</name>
    <dbReference type="NCBI Taxonomy" id="2951"/>
    <lineage>
        <taxon>Eukaryota</taxon>
        <taxon>Sar</taxon>
        <taxon>Alveolata</taxon>
        <taxon>Dinophyceae</taxon>
        <taxon>Suessiales</taxon>
        <taxon>Symbiodiniaceae</taxon>
        <taxon>Symbiodinium</taxon>
    </lineage>
</organism>
<dbReference type="Gene3D" id="3.30.420.10">
    <property type="entry name" value="Ribonuclease H-like superfamily/Ribonuclease H"/>
    <property type="match status" value="1"/>
</dbReference>
<comment type="caution">
    <text evidence="3">The sequence shown here is derived from an EMBL/GenBank/DDBJ whole genome shotgun (WGS) entry which is preliminary data.</text>
</comment>
<feature type="compositionally biased region" description="Low complexity" evidence="1">
    <location>
        <begin position="1825"/>
        <end position="1836"/>
    </location>
</feature>
<feature type="domain" description="Reverse transcriptase Ty1/copia-type" evidence="2">
    <location>
        <begin position="1239"/>
        <end position="1389"/>
    </location>
</feature>
<name>A0A1Q9CD64_SYMMI</name>
<dbReference type="Proteomes" id="UP000186817">
    <property type="component" value="Unassembled WGS sequence"/>
</dbReference>
<dbReference type="EMBL" id="LSRX01001346">
    <property type="protein sequence ID" value="OLP80777.1"/>
    <property type="molecule type" value="Genomic_DNA"/>
</dbReference>
<keyword evidence="4" id="KW-1185">Reference proteome</keyword>
<feature type="region of interest" description="Disordered" evidence="1">
    <location>
        <begin position="940"/>
        <end position="1043"/>
    </location>
</feature>
<feature type="compositionally biased region" description="Basic and acidic residues" evidence="1">
    <location>
        <begin position="1668"/>
        <end position="1684"/>
    </location>
</feature>
<dbReference type="Pfam" id="PF07727">
    <property type="entry name" value="RVT_2"/>
    <property type="match status" value="1"/>
</dbReference>
<dbReference type="OrthoDB" id="411615at2759"/>
<evidence type="ECO:0000313" key="4">
    <source>
        <dbReference type="Proteomes" id="UP000186817"/>
    </source>
</evidence>
<protein>
    <submittedName>
        <fullName evidence="3">Copia protein</fullName>
    </submittedName>
</protein>
<accession>A0A1Q9CD64</accession>
<evidence type="ECO:0000256" key="1">
    <source>
        <dbReference type="SAM" id="MobiDB-lite"/>
    </source>
</evidence>
<feature type="region of interest" description="Disordered" evidence="1">
    <location>
        <begin position="1"/>
        <end position="36"/>
    </location>
</feature>
<feature type="compositionally biased region" description="Low complexity" evidence="1">
    <location>
        <begin position="1421"/>
        <end position="1432"/>
    </location>
</feature>
<feature type="region of interest" description="Disordered" evidence="1">
    <location>
        <begin position="1825"/>
        <end position="1921"/>
    </location>
</feature>
<dbReference type="InterPro" id="IPR013103">
    <property type="entry name" value="RVT_2"/>
</dbReference>
<feature type="compositionally biased region" description="Low complexity" evidence="1">
    <location>
        <begin position="1098"/>
        <end position="1123"/>
    </location>
</feature>
<dbReference type="GO" id="GO:0003676">
    <property type="term" value="F:nucleic acid binding"/>
    <property type="evidence" value="ECO:0007669"/>
    <property type="project" value="InterPro"/>
</dbReference>
<reference evidence="3 4" key="1">
    <citation type="submission" date="2016-02" db="EMBL/GenBank/DDBJ databases">
        <title>Genome analysis of coral dinoflagellate symbionts highlights evolutionary adaptations to a symbiotic lifestyle.</title>
        <authorList>
            <person name="Aranda M."/>
            <person name="Li Y."/>
            <person name="Liew Y.J."/>
            <person name="Baumgarten S."/>
            <person name="Simakov O."/>
            <person name="Wilson M."/>
            <person name="Piel J."/>
            <person name="Ashoor H."/>
            <person name="Bougouffa S."/>
            <person name="Bajic V.B."/>
            <person name="Ryu T."/>
            <person name="Ravasi T."/>
            <person name="Bayer T."/>
            <person name="Micklem G."/>
            <person name="Kim H."/>
            <person name="Bhak J."/>
            <person name="Lajeunesse T.C."/>
            <person name="Voolstra C.R."/>
        </authorList>
    </citation>
    <scope>NUCLEOTIDE SEQUENCE [LARGE SCALE GENOMIC DNA]</scope>
    <source>
        <strain evidence="3 4">CCMP2467</strain>
    </source>
</reference>
<feature type="region of interest" description="Disordered" evidence="1">
    <location>
        <begin position="1664"/>
        <end position="1684"/>
    </location>
</feature>
<dbReference type="SUPFAM" id="SSF53098">
    <property type="entry name" value="Ribonuclease H-like"/>
    <property type="match status" value="1"/>
</dbReference>
<evidence type="ECO:0000259" key="2">
    <source>
        <dbReference type="Pfam" id="PF07727"/>
    </source>
</evidence>
<feature type="region of interest" description="Disordered" evidence="1">
    <location>
        <begin position="1081"/>
        <end position="1146"/>
    </location>
</feature>
<feature type="region of interest" description="Disordered" evidence="1">
    <location>
        <begin position="1401"/>
        <end position="1470"/>
    </location>
</feature>